<dbReference type="Gene3D" id="1.10.10.60">
    <property type="entry name" value="Homeodomain-like"/>
    <property type="match status" value="2"/>
</dbReference>
<evidence type="ECO:0000256" key="2">
    <source>
        <dbReference type="ARBA" id="ARBA00023125"/>
    </source>
</evidence>
<keyword evidence="3" id="KW-0804">Transcription</keyword>
<dbReference type="Gene3D" id="2.60.120.10">
    <property type="entry name" value="Jelly Rolls"/>
    <property type="match status" value="1"/>
</dbReference>
<dbReference type="PANTHER" id="PTHR43280:SF2">
    <property type="entry name" value="HTH-TYPE TRANSCRIPTIONAL REGULATOR EXSA"/>
    <property type="match status" value="1"/>
</dbReference>
<sequence length="283" mass="32831">MMIPPMAEPYLFDYRRTSLHDFKEVFHAHPEMEFTYVHEGEGNLILEGRTYAISPGTLLMFHPFQLHRIRMDVAPGRPFVRTLLIFDPAVLQPYWSQFPALKEFFQSLKLSQPVSPPLSLAPGDPAVSLLTQFHDTLPQLAPHETQEEYAFLLLSFLRQLRRFRQPAAGPSAPASRCSHRAEEIMQWIERHYADPFELERLARELHISRYHAAHLFKEATGTTILSYVHATRVRHACVLLRQTLLAIPEIGIRTGYPNPSYFCRVFREAMGTTPHQYRLRVQK</sequence>
<dbReference type="HOGENOM" id="CLU_000445_88_3_9"/>
<gene>
    <name evidence="5" type="ordered locus">KNP414_02377</name>
</gene>
<dbReference type="RefSeq" id="WP_013916099.1">
    <property type="nucleotide sequence ID" value="NC_015690.1"/>
</dbReference>
<reference evidence="5 6" key="2">
    <citation type="journal article" date="2013" name="Genome Announc.">
        <title>Genome Sequence of Growth-Improving Paenibacillus mucilaginosus Strain KNP414.</title>
        <authorList>
            <person name="Lu J.J."/>
            <person name="Wang J.F."/>
            <person name="Hu X.F."/>
        </authorList>
    </citation>
    <scope>NUCLEOTIDE SEQUENCE [LARGE SCALE GENOMIC DNA]</scope>
    <source>
        <strain evidence="5 6">KNP414</strain>
    </source>
</reference>
<dbReference type="EMBL" id="CP002869">
    <property type="protein sequence ID" value="AEI40938.1"/>
    <property type="molecule type" value="Genomic_DNA"/>
</dbReference>
<dbReference type="PROSITE" id="PS00041">
    <property type="entry name" value="HTH_ARAC_FAMILY_1"/>
    <property type="match status" value="1"/>
</dbReference>
<dbReference type="SUPFAM" id="SSF46689">
    <property type="entry name" value="Homeodomain-like"/>
    <property type="match status" value="2"/>
</dbReference>
<keyword evidence="2" id="KW-0238">DNA-binding</keyword>
<dbReference type="KEGG" id="pms:KNP414_02377"/>
<dbReference type="GO" id="GO:0043565">
    <property type="term" value="F:sequence-specific DNA binding"/>
    <property type="evidence" value="ECO:0007669"/>
    <property type="project" value="InterPro"/>
</dbReference>
<evidence type="ECO:0000313" key="6">
    <source>
        <dbReference type="Proteomes" id="UP000006620"/>
    </source>
</evidence>
<evidence type="ECO:0000313" key="5">
    <source>
        <dbReference type="EMBL" id="AEI40938.1"/>
    </source>
</evidence>
<dbReference type="InterPro" id="IPR009057">
    <property type="entry name" value="Homeodomain-like_sf"/>
</dbReference>
<dbReference type="SMART" id="SM00342">
    <property type="entry name" value="HTH_ARAC"/>
    <property type="match status" value="1"/>
</dbReference>
<evidence type="ECO:0000259" key="4">
    <source>
        <dbReference type="PROSITE" id="PS01124"/>
    </source>
</evidence>
<dbReference type="PRINTS" id="PR00032">
    <property type="entry name" value="HTHARAC"/>
</dbReference>
<dbReference type="SUPFAM" id="SSF51215">
    <property type="entry name" value="Regulatory protein AraC"/>
    <property type="match status" value="1"/>
</dbReference>
<dbReference type="InterPro" id="IPR014710">
    <property type="entry name" value="RmlC-like_jellyroll"/>
</dbReference>
<accession>F8F5C7</accession>
<protein>
    <submittedName>
        <fullName evidence="5">Transcriptional regulator, AraC family</fullName>
    </submittedName>
</protein>
<dbReference type="Proteomes" id="UP000006620">
    <property type="component" value="Chromosome"/>
</dbReference>
<proteinExistence type="predicted"/>
<keyword evidence="1" id="KW-0805">Transcription regulation</keyword>
<organism evidence="5 6">
    <name type="scientific">Paenibacillus mucilaginosus (strain KNP414)</name>
    <dbReference type="NCBI Taxonomy" id="1036673"/>
    <lineage>
        <taxon>Bacteria</taxon>
        <taxon>Bacillati</taxon>
        <taxon>Bacillota</taxon>
        <taxon>Bacilli</taxon>
        <taxon>Bacillales</taxon>
        <taxon>Paenibacillaceae</taxon>
        <taxon>Paenibacillus</taxon>
    </lineage>
</organism>
<dbReference type="GO" id="GO:0003700">
    <property type="term" value="F:DNA-binding transcription factor activity"/>
    <property type="evidence" value="ECO:0007669"/>
    <property type="project" value="InterPro"/>
</dbReference>
<dbReference type="PANTHER" id="PTHR43280">
    <property type="entry name" value="ARAC-FAMILY TRANSCRIPTIONAL REGULATOR"/>
    <property type="match status" value="1"/>
</dbReference>
<dbReference type="InterPro" id="IPR020449">
    <property type="entry name" value="Tscrpt_reg_AraC-type_HTH"/>
</dbReference>
<dbReference type="InterPro" id="IPR018060">
    <property type="entry name" value="HTH_AraC"/>
</dbReference>
<reference evidence="6" key="1">
    <citation type="submission" date="2011-06" db="EMBL/GenBank/DDBJ databases">
        <title>Complete genome sequence of Paenibacillus mucilaginosus KNP414.</title>
        <authorList>
            <person name="Wang J."/>
            <person name="Hu S."/>
            <person name="Hu X."/>
            <person name="Zhang B."/>
            <person name="Dong D."/>
            <person name="Zhang S."/>
            <person name="Zhao K."/>
            <person name="Wu D."/>
        </authorList>
    </citation>
    <scope>NUCLEOTIDE SEQUENCE [LARGE SCALE GENOMIC DNA]</scope>
    <source>
        <strain evidence="6">KNP414</strain>
    </source>
</reference>
<name>F8F5C7_PAEMK</name>
<dbReference type="AlphaFoldDB" id="F8F5C7"/>
<dbReference type="PROSITE" id="PS01124">
    <property type="entry name" value="HTH_ARAC_FAMILY_2"/>
    <property type="match status" value="1"/>
</dbReference>
<dbReference type="Pfam" id="PF02311">
    <property type="entry name" value="AraC_binding"/>
    <property type="match status" value="1"/>
</dbReference>
<evidence type="ECO:0000256" key="1">
    <source>
        <dbReference type="ARBA" id="ARBA00023015"/>
    </source>
</evidence>
<feature type="domain" description="HTH araC/xylS-type" evidence="4">
    <location>
        <begin position="182"/>
        <end position="280"/>
    </location>
</feature>
<dbReference type="InterPro" id="IPR018062">
    <property type="entry name" value="HTH_AraC-typ_CS"/>
</dbReference>
<dbReference type="InterPro" id="IPR037923">
    <property type="entry name" value="HTH-like"/>
</dbReference>
<evidence type="ECO:0000256" key="3">
    <source>
        <dbReference type="ARBA" id="ARBA00023163"/>
    </source>
</evidence>
<dbReference type="Pfam" id="PF12833">
    <property type="entry name" value="HTH_18"/>
    <property type="match status" value="1"/>
</dbReference>
<dbReference type="InterPro" id="IPR003313">
    <property type="entry name" value="AraC-bd"/>
</dbReference>
<dbReference type="PATRIC" id="fig|1036673.3.peg.2142"/>